<evidence type="ECO:0000259" key="4">
    <source>
        <dbReference type="Pfam" id="PF24883"/>
    </source>
</evidence>
<dbReference type="InterPro" id="IPR002110">
    <property type="entry name" value="Ankyrin_rpt"/>
</dbReference>
<proteinExistence type="evidence at transcript level"/>
<dbReference type="EMBL" id="JN863114">
    <property type="protein sequence ID" value="AFB35597.1"/>
    <property type="molecule type" value="mRNA"/>
</dbReference>
<dbReference type="InterPro" id="IPR036770">
    <property type="entry name" value="Ankyrin_rpt-contain_sf"/>
</dbReference>
<dbReference type="Gene3D" id="1.25.40.20">
    <property type="entry name" value="Ankyrin repeat-containing domain"/>
    <property type="match status" value="1"/>
</dbReference>
<evidence type="ECO:0000313" key="5">
    <source>
        <dbReference type="EMBL" id="AFB35597.1"/>
    </source>
</evidence>
<gene>
    <name evidence="5" type="primary">nank110c</name>
</gene>
<dbReference type="Pfam" id="PF22939">
    <property type="entry name" value="WHD_GPIID"/>
    <property type="match status" value="1"/>
</dbReference>
<feature type="domain" description="GPI inositol-deacylase winged helix" evidence="3">
    <location>
        <begin position="359"/>
        <end position="443"/>
    </location>
</feature>
<reference evidence="5" key="1">
    <citation type="journal article" date="2012" name="Fungal Biol.">
        <title>Self/nonself recognition in Tuber melanosporum is not mediated by a heterokaryon incompatibility system.</title>
        <authorList>
            <person name="Iotti M."/>
            <person name="Rubini A."/>
            <person name="Tisserant E."/>
            <person name="Kholer A."/>
            <person name="Paolocci F."/>
            <person name="Zambonelli A."/>
        </authorList>
    </citation>
    <scope>NUCLEOTIDE SEQUENCE</scope>
    <source>
        <strain evidence="5">Tme2</strain>
        <tissue evidence="5">Mycelium</tissue>
    </source>
</reference>
<dbReference type="InterPro" id="IPR027417">
    <property type="entry name" value="P-loop_NTPase"/>
</dbReference>
<feature type="domain" description="Nephrocystin 3-like N-terminal" evidence="4">
    <location>
        <begin position="87"/>
        <end position="252"/>
    </location>
</feature>
<dbReference type="InterPro" id="IPR056884">
    <property type="entry name" value="NPHP3-like_N"/>
</dbReference>
<dbReference type="PROSITE" id="PS50088">
    <property type="entry name" value="ANK_REPEAT"/>
    <property type="match status" value="1"/>
</dbReference>
<evidence type="ECO:0000256" key="1">
    <source>
        <dbReference type="ARBA" id="ARBA00022737"/>
    </source>
</evidence>
<keyword evidence="1" id="KW-0677">Repeat</keyword>
<dbReference type="PANTHER" id="PTHR10039:SF14">
    <property type="entry name" value="NACHT DOMAIN-CONTAINING PROTEIN"/>
    <property type="match status" value="1"/>
</dbReference>
<feature type="repeat" description="ANK" evidence="2">
    <location>
        <begin position="561"/>
        <end position="593"/>
    </location>
</feature>
<name>H6VQT2_TUBME</name>
<evidence type="ECO:0000259" key="3">
    <source>
        <dbReference type="Pfam" id="PF22939"/>
    </source>
</evidence>
<organism evidence="5">
    <name type="scientific">Tuber melanosporum</name>
    <name type="common">Perigord truffle</name>
    <dbReference type="NCBI Taxonomy" id="39416"/>
    <lineage>
        <taxon>Eukaryota</taxon>
        <taxon>Fungi</taxon>
        <taxon>Dikarya</taxon>
        <taxon>Ascomycota</taxon>
        <taxon>Pezizomycotina</taxon>
        <taxon>Pezizomycetes</taxon>
        <taxon>Pezizales</taxon>
        <taxon>Tuberaceae</taxon>
        <taxon>Tuber</taxon>
    </lineage>
</organism>
<dbReference type="Pfam" id="PF24883">
    <property type="entry name" value="NPHP3_N"/>
    <property type="match status" value="1"/>
</dbReference>
<protein>
    <submittedName>
        <fullName evidence="5">NACHT-ANK domain protein transcript variant 4</fullName>
    </submittedName>
</protein>
<dbReference type="InterPro" id="IPR054471">
    <property type="entry name" value="GPIID_WHD"/>
</dbReference>
<keyword evidence="2" id="KW-0040">ANK repeat</keyword>
<dbReference type="Gene3D" id="3.40.50.300">
    <property type="entry name" value="P-loop containing nucleotide triphosphate hydrolases"/>
    <property type="match status" value="1"/>
</dbReference>
<evidence type="ECO:0000256" key="2">
    <source>
        <dbReference type="PROSITE-ProRule" id="PRU00023"/>
    </source>
</evidence>
<dbReference type="PANTHER" id="PTHR10039">
    <property type="entry name" value="AMELOGENIN"/>
    <property type="match status" value="1"/>
</dbReference>
<dbReference type="AlphaFoldDB" id="H6VQT2"/>
<sequence>MSNQQSGIPFEATSSLQGYTSGSTAVPHNTVNFSIIANSGNTNSFNTTNINYYGETDSSQSHAEILQCLYTSKYEEHRDRVREPVEGTCTWVTEHSRYKDWLGKKSSGLLWLSGDPGCGKSVIASFLINHLKIHTNAVVCYFFFKDDSEEQRSATFALCAILHQLFVQRISLGAFAREAFQAKGKGFTQEVNTLWNILVKAVAEGGRGEVICVVDALDECEERTLDQFVRRVVGLSRSQTSDFPLKFLVTGRPYHKIERELGSPATTIRLKGEDEVNAITTDVNRAIDEGIKNLESHWGQAGKLEYLRNQLKSAADRTFLWVSLVLEILKDSEDGSVEEFSDIVSSMPRDIPELYTKILNKSRYPDKARRILHIVVAATRPLTLEEMNAAVKIKPDHKSIKDLGDLAAGFDKSVKNLCGLFVRVIDSKIYLVHQTAREFLIKGSSPGRGNWQYTLCSQDSNFLLANICISYLSLEDFEKDPLEIDLSYPCLFDERYIGYLQKYPLLDYAATHWACHFRDSRARQKELFEFTRLIFQGRSERVLTWFKVYWANHRHSAFFPDDFTHLMIASWFGQRAVVEQLLQEGGEIDARSERYGTALNIAAFRKEKGIAGMLVQRNVKAYFRGRDYSVLYMRRSELNDVRRQAATPLGLGARELLISGSSIGAVIAS</sequence>
<dbReference type="SUPFAM" id="SSF52540">
    <property type="entry name" value="P-loop containing nucleoside triphosphate hydrolases"/>
    <property type="match status" value="1"/>
</dbReference>
<dbReference type="SUPFAM" id="SSF48403">
    <property type="entry name" value="Ankyrin repeat"/>
    <property type="match status" value="1"/>
</dbReference>
<accession>H6VQT2</accession>